<evidence type="ECO:0000313" key="2">
    <source>
        <dbReference type="EMBL" id="PIS09343.1"/>
    </source>
</evidence>
<comment type="caution">
    <text evidence="2">The sequence shown here is derived from an EMBL/GenBank/DDBJ whole genome shotgun (WGS) entry which is preliminary data.</text>
</comment>
<protein>
    <submittedName>
        <fullName evidence="2">Uncharacterized protein</fullName>
    </submittedName>
</protein>
<dbReference type="AlphaFoldDB" id="A0A2H0W9L4"/>
<evidence type="ECO:0000256" key="1">
    <source>
        <dbReference type="SAM" id="MobiDB-lite"/>
    </source>
</evidence>
<reference evidence="3" key="1">
    <citation type="submission" date="2017-09" db="EMBL/GenBank/DDBJ databases">
        <title>Depth-based differentiation of microbial function through sediment-hosted aquifers and enrichment of novel symbionts in the deep terrestrial subsurface.</title>
        <authorList>
            <person name="Probst A.J."/>
            <person name="Ladd B."/>
            <person name="Jarett J.K."/>
            <person name="Geller-Mcgrath D.E."/>
            <person name="Sieber C.M.K."/>
            <person name="Emerson J.B."/>
            <person name="Anantharaman K."/>
            <person name="Thomas B.C."/>
            <person name="Malmstrom R."/>
            <person name="Stieglmeier M."/>
            <person name="Klingl A."/>
            <person name="Woyke T."/>
            <person name="Ryan C.M."/>
            <person name="Banfield J.F."/>
        </authorList>
    </citation>
    <scope>NUCLEOTIDE SEQUENCE [LARGE SCALE GENOMIC DNA]</scope>
</reference>
<name>A0A2H0W9L4_9BACT</name>
<proteinExistence type="predicted"/>
<gene>
    <name evidence="2" type="ORF">COT75_02055</name>
</gene>
<evidence type="ECO:0000313" key="3">
    <source>
        <dbReference type="Proteomes" id="UP000230093"/>
    </source>
</evidence>
<accession>A0A2H0W9L4</accession>
<dbReference type="Proteomes" id="UP000230093">
    <property type="component" value="Unassembled WGS sequence"/>
</dbReference>
<organism evidence="2 3">
    <name type="scientific">Candidatus Beckwithbacteria bacterium CG10_big_fil_rev_8_21_14_0_10_34_10</name>
    <dbReference type="NCBI Taxonomy" id="1974495"/>
    <lineage>
        <taxon>Bacteria</taxon>
        <taxon>Candidatus Beckwithiibacteriota</taxon>
    </lineage>
</organism>
<feature type="region of interest" description="Disordered" evidence="1">
    <location>
        <begin position="1"/>
        <end position="20"/>
    </location>
</feature>
<dbReference type="EMBL" id="PEZT01000011">
    <property type="protein sequence ID" value="PIS09343.1"/>
    <property type="molecule type" value="Genomic_DNA"/>
</dbReference>
<sequence length="203" mass="23079">MSAIIEANSQSPSPGAEISPKVSEHELMGYRLYRLKRINADYGRNSILAKMGLWLDAYEMVDGIDWNSQKRGVNLWLVDWCKKVFDAVSEISKMPEEELADLALQRKRSVEAHDKIMGIVQNGMEVDQEEAKDVLNGVKRAFDFLSGDSSVEIQPEDYENTKVVVGLILHESAEYVSRHLNDWMENPSRTGYNELQSDHFGLN</sequence>